<dbReference type="InterPro" id="IPR015911">
    <property type="entry name" value="Phosphoglycerate_kinase_CS"/>
</dbReference>
<keyword evidence="14" id="KW-0324">Glycolysis</keyword>
<evidence type="ECO:0000256" key="12">
    <source>
        <dbReference type="ARBA" id="ARBA00022840"/>
    </source>
</evidence>
<evidence type="ECO:0000256" key="9">
    <source>
        <dbReference type="ARBA" id="ARBA00022723"/>
    </source>
</evidence>
<dbReference type="GO" id="GO:0006094">
    <property type="term" value="P:gluconeogenesis"/>
    <property type="evidence" value="ECO:0007669"/>
    <property type="project" value="TreeGrafter"/>
</dbReference>
<dbReference type="EMBL" id="JABELV010000100">
    <property type="protein sequence ID" value="KAG7531056.1"/>
    <property type="molecule type" value="Genomic_DNA"/>
</dbReference>
<dbReference type="PRINTS" id="PR00477">
    <property type="entry name" value="PHGLYCKINASE"/>
</dbReference>
<feature type="binding site" evidence="16">
    <location>
        <position position="124"/>
    </location>
    <ligand>
        <name>(2R)-3-phosphoglycerate</name>
        <dbReference type="ChEBI" id="CHEBI:58272"/>
    </ligand>
</feature>
<evidence type="ECO:0000256" key="7">
    <source>
        <dbReference type="ARBA" id="ARBA00016471"/>
    </source>
</evidence>
<proteinExistence type="inferred from homology"/>
<evidence type="ECO:0000256" key="5">
    <source>
        <dbReference type="ARBA" id="ARBA00011245"/>
    </source>
</evidence>
<keyword evidence="12 17" id="KW-0067">ATP-binding</keyword>
<evidence type="ECO:0000256" key="8">
    <source>
        <dbReference type="ARBA" id="ARBA00022679"/>
    </source>
</evidence>
<comment type="catalytic activity">
    <reaction evidence="1 18">
        <text>(2R)-3-phosphoglycerate + ATP = (2R)-3-phospho-glyceroyl phosphate + ADP</text>
        <dbReference type="Rhea" id="RHEA:14801"/>
        <dbReference type="ChEBI" id="CHEBI:30616"/>
        <dbReference type="ChEBI" id="CHEBI:57604"/>
        <dbReference type="ChEBI" id="CHEBI:58272"/>
        <dbReference type="ChEBI" id="CHEBI:456216"/>
        <dbReference type="EC" id="2.7.2.3"/>
    </reaction>
</comment>
<feature type="binding site" evidence="17">
    <location>
        <position position="314"/>
    </location>
    <ligand>
        <name>ATP</name>
        <dbReference type="ChEBI" id="CHEBI:30616"/>
    </ligand>
</feature>
<dbReference type="Gene3D" id="3.40.50.1260">
    <property type="entry name" value="Phosphoglycerate kinase, N-terminal domain"/>
    <property type="match status" value="3"/>
</dbReference>
<evidence type="ECO:0000256" key="11">
    <source>
        <dbReference type="ARBA" id="ARBA00022777"/>
    </source>
</evidence>
<keyword evidence="9" id="KW-0479">Metal-binding</keyword>
<feature type="binding site" evidence="16">
    <location>
        <position position="41"/>
    </location>
    <ligand>
        <name>(2R)-3-phosphoglycerate</name>
        <dbReference type="ChEBI" id="CHEBI:58272"/>
    </ligand>
</feature>
<feature type="binding site" evidence="16">
    <location>
        <begin position="65"/>
        <end position="68"/>
    </location>
    <ligand>
        <name>substrate</name>
    </ligand>
</feature>
<evidence type="ECO:0000256" key="3">
    <source>
        <dbReference type="ARBA" id="ARBA00004838"/>
    </source>
</evidence>
<dbReference type="PIRSF" id="PIRSF000724">
    <property type="entry name" value="Pgk"/>
    <property type="match status" value="1"/>
</dbReference>
<feature type="binding site" evidence="17">
    <location>
        <position position="345"/>
    </location>
    <ligand>
        <name>ATP</name>
        <dbReference type="ChEBI" id="CHEBI:30616"/>
    </ligand>
</feature>
<feature type="binding site" evidence="17">
    <location>
        <begin position="374"/>
        <end position="377"/>
    </location>
    <ligand>
        <name>ATP</name>
        <dbReference type="ChEBI" id="CHEBI:30616"/>
    </ligand>
</feature>
<dbReference type="PROSITE" id="PS00111">
    <property type="entry name" value="PGLYCERATE_KINASE"/>
    <property type="match status" value="1"/>
</dbReference>
<dbReference type="PANTHER" id="PTHR11406">
    <property type="entry name" value="PHOSPHOGLYCERATE KINASE"/>
    <property type="match status" value="1"/>
</dbReference>
<feature type="binding site" evidence="17">
    <location>
        <position position="221"/>
    </location>
    <ligand>
        <name>ATP</name>
        <dbReference type="ChEBI" id="CHEBI:30616"/>
    </ligand>
</feature>
<evidence type="ECO:0000256" key="4">
    <source>
        <dbReference type="ARBA" id="ARBA00008982"/>
    </source>
</evidence>
<evidence type="ECO:0000256" key="6">
    <source>
        <dbReference type="ARBA" id="ARBA00013061"/>
    </source>
</evidence>
<dbReference type="GO" id="GO:0004618">
    <property type="term" value="F:phosphoglycerate kinase activity"/>
    <property type="evidence" value="ECO:0007669"/>
    <property type="project" value="UniProtKB-EC"/>
</dbReference>
<accession>A0A8K0NS45</accession>
<dbReference type="HAMAP" id="MF_00145">
    <property type="entry name" value="Phosphoglyc_kinase"/>
    <property type="match status" value="1"/>
</dbReference>
<dbReference type="CDD" id="cd00318">
    <property type="entry name" value="Phosphoglycerate_kinase"/>
    <property type="match status" value="1"/>
</dbReference>
<keyword evidence="8 18" id="KW-0808">Transferase</keyword>
<gene>
    <name evidence="20" type="ORF">FFLO_04611</name>
</gene>
<dbReference type="GO" id="GO:0043531">
    <property type="term" value="F:ADP binding"/>
    <property type="evidence" value="ECO:0007669"/>
    <property type="project" value="TreeGrafter"/>
</dbReference>
<reference evidence="20" key="1">
    <citation type="submission" date="2020-04" db="EMBL/GenBank/DDBJ databases">
        <title>Analysis of mating type loci in Filobasidium floriforme.</title>
        <authorList>
            <person name="Nowrousian M."/>
        </authorList>
    </citation>
    <scope>NUCLEOTIDE SEQUENCE</scope>
    <source>
        <strain evidence="20">CBS 6242</strain>
    </source>
</reference>
<keyword evidence="21" id="KW-1185">Reference proteome</keyword>
<organism evidence="20 21">
    <name type="scientific">Filobasidium floriforme</name>
    <dbReference type="NCBI Taxonomy" id="5210"/>
    <lineage>
        <taxon>Eukaryota</taxon>
        <taxon>Fungi</taxon>
        <taxon>Dikarya</taxon>
        <taxon>Basidiomycota</taxon>
        <taxon>Agaricomycotina</taxon>
        <taxon>Tremellomycetes</taxon>
        <taxon>Filobasidiales</taxon>
        <taxon>Filobasidiaceae</taxon>
        <taxon>Filobasidium</taxon>
    </lineage>
</organism>
<evidence type="ECO:0000256" key="16">
    <source>
        <dbReference type="PIRSR" id="PIRSR000724-1"/>
    </source>
</evidence>
<comment type="cofactor">
    <cofactor evidence="2">
        <name>Mg(2+)</name>
        <dbReference type="ChEBI" id="CHEBI:18420"/>
    </cofactor>
</comment>
<comment type="pathway">
    <text evidence="3">Carbohydrate degradation; glycolysis; pyruvate from D-glyceraldehyde 3-phosphate: step 2/5.</text>
</comment>
<evidence type="ECO:0000256" key="1">
    <source>
        <dbReference type="ARBA" id="ARBA00000642"/>
    </source>
</evidence>
<evidence type="ECO:0000256" key="15">
    <source>
        <dbReference type="ARBA" id="ARBA00049965"/>
    </source>
</evidence>
<evidence type="ECO:0000256" key="18">
    <source>
        <dbReference type="RuleBase" id="RU000532"/>
    </source>
</evidence>
<evidence type="ECO:0000256" key="13">
    <source>
        <dbReference type="ARBA" id="ARBA00022842"/>
    </source>
</evidence>
<dbReference type="InterPro" id="IPR015824">
    <property type="entry name" value="Phosphoglycerate_kinase_N"/>
</dbReference>
<evidence type="ECO:0000313" key="21">
    <source>
        <dbReference type="Proteomes" id="UP000812966"/>
    </source>
</evidence>
<evidence type="ECO:0000313" key="20">
    <source>
        <dbReference type="EMBL" id="KAG7531056.1"/>
    </source>
</evidence>
<feature type="binding site" evidence="16">
    <location>
        <begin position="24"/>
        <end position="26"/>
    </location>
    <ligand>
        <name>substrate</name>
    </ligand>
</feature>
<dbReference type="FunFam" id="3.40.50.1260:FF:000019">
    <property type="entry name" value="Phosphoglycerate kinase 1"/>
    <property type="match status" value="1"/>
</dbReference>
<dbReference type="SUPFAM" id="SSF53748">
    <property type="entry name" value="Phosphoglycerate kinase"/>
    <property type="match status" value="1"/>
</dbReference>
<comment type="similarity">
    <text evidence="4 18">Belongs to the phosphoglycerate kinase family.</text>
</comment>
<evidence type="ECO:0000256" key="10">
    <source>
        <dbReference type="ARBA" id="ARBA00022741"/>
    </source>
</evidence>
<comment type="caution">
    <text evidence="20">The sequence shown here is derived from an EMBL/GenBank/DDBJ whole genome shotgun (WGS) entry which is preliminary data.</text>
</comment>
<comment type="subunit">
    <text evidence="5 19">Monomer.</text>
</comment>
<dbReference type="InterPro" id="IPR036043">
    <property type="entry name" value="Phosphoglycerate_kinase_sf"/>
</dbReference>
<dbReference type="Proteomes" id="UP000812966">
    <property type="component" value="Unassembled WGS sequence"/>
</dbReference>
<keyword evidence="13" id="KW-0460">Magnesium</keyword>
<keyword evidence="11 18" id="KW-0418">Kinase</keyword>
<dbReference type="GO" id="GO:0005829">
    <property type="term" value="C:cytosol"/>
    <property type="evidence" value="ECO:0007669"/>
    <property type="project" value="TreeGrafter"/>
</dbReference>
<evidence type="ECO:0000256" key="2">
    <source>
        <dbReference type="ARBA" id="ARBA00001946"/>
    </source>
</evidence>
<sequence length="420" mass="45029">MSLSSKLTITDVSLKGEKVLIRVDFNVPQDKKTNEITNPARIVAALPTIKYAIEQGAASIVLMSHLGRPDGHKVEKYSLKPVADKLSELLSKPVTFLPDCVGKETEEAVKNSKDGEIFLLENLRFHAEEEGSSKDSEGKKVKADKSAVEAFRKSLTSLGSIYINDAFGTAHRAHSSMVGVQLPKRAAGFLMKKELEFFAKALESPERPFLAILGGAKVQDKIQLIDHMLDQVNSLIICGGMAFTFKKIVDGVEIGKSLFDEAGAEKVKDLVAKAKKNNVELVFTADYVTAKDFSNDTERGTATDAEGIKADWQGLDCGEQSNKLFRETVLKSKTILWNGPAGVFEFSNFAGGSLALLDAAVEAQKNGSTVIVGGGDTATLVAQQNAEDKLAHVSTGGGASLELLEGKNLPGVAELSEKSA</sequence>
<name>A0A8K0NS45_9TREE</name>
<dbReference type="EC" id="2.7.2.3" evidence="6 18"/>
<dbReference type="GO" id="GO:0046872">
    <property type="term" value="F:metal ion binding"/>
    <property type="evidence" value="ECO:0007669"/>
    <property type="project" value="UniProtKB-KW"/>
</dbReference>
<evidence type="ECO:0000256" key="17">
    <source>
        <dbReference type="PIRSR" id="PIRSR000724-2"/>
    </source>
</evidence>
<comment type="function">
    <text evidence="15">Catalyzes one of the two ATP producing reactions in the glycolytic pathway via the reversible conversion of 1,3-diphosphoglycerate to 3-phosphoglycerate. Both L- and D- forms of purine and pyrimidine nucleotides can be used as substrates, but the activity is much lower on pyrimidines. Negatively regulates the biosynthesis of acetyl-CoA from pyruvate in the mitochondrion.</text>
</comment>
<feature type="binding site" evidence="16">
    <location>
        <position position="172"/>
    </location>
    <ligand>
        <name>(2R)-3-phosphoglycerate</name>
        <dbReference type="ChEBI" id="CHEBI:58272"/>
    </ligand>
</feature>
<dbReference type="GO" id="GO:0005524">
    <property type="term" value="F:ATP binding"/>
    <property type="evidence" value="ECO:0007669"/>
    <property type="project" value="UniProtKB-KW"/>
</dbReference>
<evidence type="ECO:0000256" key="14">
    <source>
        <dbReference type="ARBA" id="ARBA00023152"/>
    </source>
</evidence>
<evidence type="ECO:0000256" key="19">
    <source>
        <dbReference type="RuleBase" id="RU000696"/>
    </source>
</evidence>
<dbReference type="AlphaFoldDB" id="A0A8K0NS45"/>
<keyword evidence="10" id="KW-0547">Nucleotide-binding</keyword>
<dbReference type="FunFam" id="3.40.50.1260:FF:000003">
    <property type="entry name" value="Phosphoglycerate kinase"/>
    <property type="match status" value="1"/>
</dbReference>
<dbReference type="Pfam" id="PF00162">
    <property type="entry name" value="PGK"/>
    <property type="match status" value="1"/>
</dbReference>
<dbReference type="PANTHER" id="PTHR11406:SF0">
    <property type="entry name" value="PHOSPHOGLYCERATE KINASE"/>
    <property type="match status" value="1"/>
</dbReference>
<protein>
    <recommendedName>
        <fullName evidence="7 18">Phosphoglycerate kinase</fullName>
        <ecNumber evidence="6 18">2.7.2.3</ecNumber>
    </recommendedName>
</protein>
<dbReference type="GO" id="GO:0006096">
    <property type="term" value="P:glycolytic process"/>
    <property type="evidence" value="ECO:0007669"/>
    <property type="project" value="UniProtKB-KW"/>
</dbReference>
<dbReference type="InterPro" id="IPR001576">
    <property type="entry name" value="Phosphoglycerate_kinase"/>
</dbReference>